<dbReference type="Gene3D" id="1.10.10.10">
    <property type="entry name" value="Winged helix-like DNA-binding domain superfamily/Winged helix DNA-binding domain"/>
    <property type="match status" value="1"/>
</dbReference>
<gene>
    <name evidence="5" type="ORF">RHODO2019_08075</name>
</gene>
<dbReference type="PROSITE" id="PS50995">
    <property type="entry name" value="HTH_MARR_2"/>
    <property type="match status" value="1"/>
</dbReference>
<dbReference type="Pfam" id="PF12802">
    <property type="entry name" value="MarR_2"/>
    <property type="match status" value="1"/>
</dbReference>
<name>A0ABY6P3V4_9NOCA</name>
<evidence type="ECO:0000256" key="2">
    <source>
        <dbReference type="ARBA" id="ARBA00023125"/>
    </source>
</evidence>
<keyword evidence="2" id="KW-0238">DNA-binding</keyword>
<dbReference type="SMART" id="SM00347">
    <property type="entry name" value="HTH_MARR"/>
    <property type="match status" value="1"/>
</dbReference>
<dbReference type="PROSITE" id="PS01117">
    <property type="entry name" value="HTH_MARR_1"/>
    <property type="match status" value="1"/>
</dbReference>
<evidence type="ECO:0000313" key="6">
    <source>
        <dbReference type="Proteomes" id="UP001164965"/>
    </source>
</evidence>
<dbReference type="InterPro" id="IPR036390">
    <property type="entry name" value="WH_DNA-bd_sf"/>
</dbReference>
<keyword evidence="1" id="KW-0805">Transcription regulation</keyword>
<dbReference type="SUPFAM" id="SSF46785">
    <property type="entry name" value="Winged helix' DNA-binding domain"/>
    <property type="match status" value="1"/>
</dbReference>
<dbReference type="Proteomes" id="UP001164965">
    <property type="component" value="Chromosome"/>
</dbReference>
<keyword evidence="3" id="KW-0804">Transcription</keyword>
<reference evidence="5" key="1">
    <citation type="submission" date="2022-10" db="EMBL/GenBank/DDBJ databases">
        <title>Rhodococcus sp.75.</title>
        <authorList>
            <person name="Sun M."/>
        </authorList>
    </citation>
    <scope>NUCLEOTIDE SEQUENCE</scope>
    <source>
        <strain evidence="5">75</strain>
    </source>
</reference>
<dbReference type="InterPro" id="IPR039422">
    <property type="entry name" value="MarR/SlyA-like"/>
</dbReference>
<evidence type="ECO:0000256" key="3">
    <source>
        <dbReference type="ARBA" id="ARBA00023163"/>
    </source>
</evidence>
<dbReference type="EMBL" id="CP110615">
    <property type="protein sequence ID" value="UZJ26345.1"/>
    <property type="molecule type" value="Genomic_DNA"/>
</dbReference>
<dbReference type="InterPro" id="IPR036388">
    <property type="entry name" value="WH-like_DNA-bd_sf"/>
</dbReference>
<feature type="domain" description="HTH marR-type" evidence="4">
    <location>
        <begin position="12"/>
        <end position="144"/>
    </location>
</feature>
<protein>
    <submittedName>
        <fullName evidence="5">MarR family transcriptional regulator</fullName>
    </submittedName>
</protein>
<dbReference type="PANTHER" id="PTHR33164">
    <property type="entry name" value="TRANSCRIPTIONAL REGULATOR, MARR FAMILY"/>
    <property type="match status" value="1"/>
</dbReference>
<dbReference type="RefSeq" id="WP_265384449.1">
    <property type="nucleotide sequence ID" value="NZ_CP110615.1"/>
</dbReference>
<keyword evidence="6" id="KW-1185">Reference proteome</keyword>
<organism evidence="5 6">
    <name type="scientific">Rhodococcus antarcticus</name>
    <dbReference type="NCBI Taxonomy" id="2987751"/>
    <lineage>
        <taxon>Bacteria</taxon>
        <taxon>Bacillati</taxon>
        <taxon>Actinomycetota</taxon>
        <taxon>Actinomycetes</taxon>
        <taxon>Mycobacteriales</taxon>
        <taxon>Nocardiaceae</taxon>
        <taxon>Rhodococcus</taxon>
    </lineage>
</organism>
<proteinExistence type="predicted"/>
<sequence length="156" mass="16858">MTHRPADDPGALDELVDAVLVSSRELVAVSARSIAGVRGVTLPQYRMLVVLDRGSLNLSGLASELDVAPSTAMRMVDRLVVQGLVVREVHPEDRRQTWLVLTAAGRSTVNSVMERRRRDLRAVLARVSADERQSVLDGMTAFATAADSLWSSAPGP</sequence>
<accession>A0ABY6P3V4</accession>
<dbReference type="InterPro" id="IPR000835">
    <property type="entry name" value="HTH_MarR-typ"/>
</dbReference>
<evidence type="ECO:0000256" key="1">
    <source>
        <dbReference type="ARBA" id="ARBA00023015"/>
    </source>
</evidence>
<evidence type="ECO:0000313" key="5">
    <source>
        <dbReference type="EMBL" id="UZJ26345.1"/>
    </source>
</evidence>
<dbReference type="PANTHER" id="PTHR33164:SF94">
    <property type="entry name" value="TRANSCRIPTIONAL REGULATORY PROTEIN-RELATED"/>
    <property type="match status" value="1"/>
</dbReference>
<evidence type="ECO:0000259" key="4">
    <source>
        <dbReference type="PROSITE" id="PS50995"/>
    </source>
</evidence>
<dbReference type="InterPro" id="IPR023187">
    <property type="entry name" value="Tscrpt_reg_MarR-type_CS"/>
</dbReference>